<dbReference type="RefSeq" id="WP_173128619.1">
    <property type="nucleotide sequence ID" value="NZ_CBCSGW010000013.1"/>
</dbReference>
<proteinExistence type="predicted"/>
<dbReference type="Pfam" id="PF24698">
    <property type="entry name" value="DUF7662"/>
    <property type="match status" value="1"/>
</dbReference>
<evidence type="ECO:0000313" key="3">
    <source>
        <dbReference type="Proteomes" id="UP000763557"/>
    </source>
</evidence>
<reference evidence="2 3" key="1">
    <citation type="submission" date="2020-01" db="EMBL/GenBank/DDBJ databases">
        <title>Kibdelosporangium persica a novel Actinomycetes from a hot desert in Iran.</title>
        <authorList>
            <person name="Safaei N."/>
            <person name="Zaburannyi N."/>
            <person name="Mueller R."/>
            <person name="Wink J."/>
        </authorList>
    </citation>
    <scope>NUCLEOTIDE SEQUENCE [LARGE SCALE GENOMIC DNA]</scope>
    <source>
        <strain evidence="2 3">4NS15</strain>
    </source>
</reference>
<evidence type="ECO:0000259" key="1">
    <source>
        <dbReference type="Pfam" id="PF24698"/>
    </source>
</evidence>
<feature type="domain" description="DUF7662" evidence="1">
    <location>
        <begin position="6"/>
        <end position="78"/>
    </location>
</feature>
<dbReference type="Proteomes" id="UP000763557">
    <property type="component" value="Unassembled WGS sequence"/>
</dbReference>
<dbReference type="InterPro" id="IPR056079">
    <property type="entry name" value="DUF7662"/>
</dbReference>
<comment type="caution">
    <text evidence="2">The sequence shown here is derived from an EMBL/GenBank/DDBJ whole genome shotgun (WGS) entry which is preliminary data.</text>
</comment>
<dbReference type="EMBL" id="JAAATY010000005">
    <property type="protein sequence ID" value="NRN65169.1"/>
    <property type="molecule type" value="Genomic_DNA"/>
</dbReference>
<evidence type="ECO:0000313" key="2">
    <source>
        <dbReference type="EMBL" id="NRN65169.1"/>
    </source>
</evidence>
<accession>A0ABX2F1G3</accession>
<name>A0ABX2F1G3_9PSEU</name>
<protein>
    <recommendedName>
        <fullName evidence="1">DUF7662 domain-containing protein</fullName>
    </recommendedName>
</protein>
<keyword evidence="3" id="KW-1185">Reference proteome</keyword>
<sequence length="97" mass="10867">MPGKKYAPLSAFLTTEADRGLTAVRLDFADIADMVGGLPASAYRHREWWANGYLVQAMGWRSAGWRVTTVDLAGCRVLFTREDANAREHPGRRSRRS</sequence>
<organism evidence="2 3">
    <name type="scientific">Kibdelosporangium persicum</name>
    <dbReference type="NCBI Taxonomy" id="2698649"/>
    <lineage>
        <taxon>Bacteria</taxon>
        <taxon>Bacillati</taxon>
        <taxon>Actinomycetota</taxon>
        <taxon>Actinomycetes</taxon>
        <taxon>Pseudonocardiales</taxon>
        <taxon>Pseudonocardiaceae</taxon>
        <taxon>Kibdelosporangium</taxon>
    </lineage>
</organism>
<gene>
    <name evidence="2" type="ORF">GC106_23790</name>
</gene>